<dbReference type="PATRIC" id="fig|1144316.3.peg.3323"/>
<name>J3CDA4_9FLAO</name>
<gene>
    <name evidence="1" type="ORF">PMI13_03306</name>
</gene>
<reference evidence="1 2" key="1">
    <citation type="journal article" date="2012" name="J. Bacteriol.">
        <title>Twenty-one genome sequences from Pseudomonas species and 19 genome sequences from diverse bacteria isolated from the rhizosphere and endosphere of Populus deltoides.</title>
        <authorList>
            <person name="Brown S.D."/>
            <person name="Utturkar S.M."/>
            <person name="Klingeman D.M."/>
            <person name="Johnson C.M."/>
            <person name="Martin S.L."/>
            <person name="Land M.L."/>
            <person name="Lu T.Y."/>
            <person name="Schadt C.W."/>
            <person name="Doktycz M.J."/>
            <person name="Pelletier D.A."/>
        </authorList>
    </citation>
    <scope>NUCLEOTIDE SEQUENCE [LARGE SCALE GENOMIC DNA]</scope>
    <source>
        <strain evidence="1 2">CF314</strain>
    </source>
</reference>
<accession>J3CDA4</accession>
<proteinExistence type="predicted"/>
<dbReference type="EMBL" id="AKJY01000073">
    <property type="protein sequence ID" value="EJL69339.1"/>
    <property type="molecule type" value="Genomic_DNA"/>
</dbReference>
<evidence type="ECO:0000313" key="1">
    <source>
        <dbReference type="EMBL" id="EJL69339.1"/>
    </source>
</evidence>
<dbReference type="RefSeq" id="WP_007845635.1">
    <property type="nucleotide sequence ID" value="NZ_AKJY01000073.1"/>
</dbReference>
<sequence length="45" mass="5305">MKKIIAFSLLHHTAEDTFEKVNRRKLLLGSVLMATYLYDRQKLVI</sequence>
<protein>
    <submittedName>
        <fullName evidence="1">Uncharacterized protein</fullName>
    </submittedName>
</protein>
<evidence type="ECO:0000313" key="2">
    <source>
        <dbReference type="Proteomes" id="UP000007509"/>
    </source>
</evidence>
<comment type="caution">
    <text evidence="1">The sequence shown here is derived from an EMBL/GenBank/DDBJ whole genome shotgun (WGS) entry which is preliminary data.</text>
</comment>
<dbReference type="Proteomes" id="UP000007509">
    <property type="component" value="Unassembled WGS sequence"/>
</dbReference>
<keyword evidence="2" id="KW-1185">Reference proteome</keyword>
<organism evidence="1 2">
    <name type="scientific">Chryseobacterium populi</name>
    <dbReference type="NCBI Taxonomy" id="1144316"/>
    <lineage>
        <taxon>Bacteria</taxon>
        <taxon>Pseudomonadati</taxon>
        <taxon>Bacteroidota</taxon>
        <taxon>Flavobacteriia</taxon>
        <taxon>Flavobacteriales</taxon>
        <taxon>Weeksellaceae</taxon>
        <taxon>Chryseobacterium group</taxon>
        <taxon>Chryseobacterium</taxon>
    </lineage>
</organism>
<dbReference type="AlphaFoldDB" id="J3CDA4"/>